<organism evidence="1 2">
    <name type="scientific">Confluentibacter flavum</name>
    <dbReference type="NCBI Taxonomy" id="1909700"/>
    <lineage>
        <taxon>Bacteria</taxon>
        <taxon>Pseudomonadati</taxon>
        <taxon>Bacteroidota</taxon>
        <taxon>Flavobacteriia</taxon>
        <taxon>Flavobacteriales</taxon>
        <taxon>Flavobacteriaceae</taxon>
        <taxon>Confluentibacter</taxon>
    </lineage>
</organism>
<dbReference type="OrthoDB" id="1093345at2"/>
<evidence type="ECO:0000313" key="2">
    <source>
        <dbReference type="Proteomes" id="UP000233435"/>
    </source>
</evidence>
<dbReference type="Gene3D" id="2.130.10.10">
    <property type="entry name" value="YVTN repeat-like/Quinoprotein amine dehydrogenase"/>
    <property type="match status" value="1"/>
</dbReference>
<evidence type="ECO:0000313" key="1">
    <source>
        <dbReference type="EMBL" id="PKQ45342.1"/>
    </source>
</evidence>
<comment type="caution">
    <text evidence="1">The sequence shown here is derived from an EMBL/GenBank/DDBJ whole genome shotgun (WGS) entry which is preliminary data.</text>
</comment>
<dbReference type="AlphaFoldDB" id="A0A2N3HKC5"/>
<name>A0A2N3HKC5_9FLAO</name>
<dbReference type="EMBL" id="PJEO01000028">
    <property type="protein sequence ID" value="PKQ45342.1"/>
    <property type="molecule type" value="Genomic_DNA"/>
</dbReference>
<reference evidence="1 2" key="1">
    <citation type="submission" date="2017-12" db="EMBL/GenBank/DDBJ databases">
        <title>Confluentibacter flavum sp. nov., isolated from the saline lake.</title>
        <authorList>
            <person name="Yu L."/>
        </authorList>
    </citation>
    <scope>NUCLEOTIDE SEQUENCE [LARGE SCALE GENOMIC DNA]</scope>
    <source>
        <strain evidence="1 2">3B</strain>
    </source>
</reference>
<keyword evidence="2" id="KW-1185">Reference proteome</keyword>
<accession>A0A2N3HKC5</accession>
<protein>
    <submittedName>
        <fullName evidence="1">Ribonuclease HII</fullName>
    </submittedName>
</protein>
<gene>
    <name evidence="1" type="ORF">CSW08_09000</name>
</gene>
<dbReference type="RefSeq" id="WP_106659556.1">
    <property type="nucleotide sequence ID" value="NZ_PJEO01000028.1"/>
</dbReference>
<dbReference type="InterPro" id="IPR011047">
    <property type="entry name" value="Quinoprotein_ADH-like_sf"/>
</dbReference>
<sequence length="809" mass="91764">MRFFCFALLLVLTFSCNNPDVNRTQLIHYTPENTSIILRTDNIESLKSSIKNSGFFEILSNTKTFRNLETKLEHVSLLKPTGDVLICFSKDKTDSLQYTIITTFSKNLIITDSLKNYKEETLTYEDKSIIKATLKNHTFYSTVVDSVFMASSSKDIIDSAYDKAFIDTELEKIYNTTATDKTVSIIINSKQSFIKSLFLDQGLPLKTFTNYTAVDVDINQNQLFINGITKGLDSLNTINIFKNTIPQENQLQNITPNNSDGFMSFTFNDFENLKTNLQPFTKKDSVANSTTLFDNIIEVGVIYEENKRAIVLNSLDIMATKDELLAELNTLETFRETDIFNFSNPDLFSKTFHPLITFNNATKYCVLDNFFVFADDIELLHNIIASYLNKTTLSEQSYFNDIKEQLNDASSLMLVGNPTILKTVLEKNLEEPIGSGLSNYNASALQFIYDTNFAHVNAIIKQTKIKASENSVSEELNIKLDTDLLNTPQFVTNHITKEKEIVVQDINNNLYLISNKGKILWKKQLEGPILGTMEQIDIYKNGRLQLTFATPHRVYVLDRNGKDVAPFPAKFNDNITQPLSVFDYDKNKNYRLLVTQGKNILMYDVNAKLVSGFTFKSANDNIINQPQHIRISGKDYITLKTQNKLYILDRTGRTRITPKTSTTFSSEPVFFYNTKFTTTNTTGDLISIDTNGNTSVLNLNLAEKHHIDASSKTLATQSENRLTIKGKTVELDFGTYAPLKLFYINDKIYVSVTDLQAHKVYLYDSQGELLSNFPVYGNSIATLDTIDKNRTLGFAVKGESNSVILYKIY</sequence>
<proteinExistence type="predicted"/>
<dbReference type="Proteomes" id="UP000233435">
    <property type="component" value="Unassembled WGS sequence"/>
</dbReference>
<dbReference type="InterPro" id="IPR015943">
    <property type="entry name" value="WD40/YVTN_repeat-like_dom_sf"/>
</dbReference>
<dbReference type="PROSITE" id="PS51257">
    <property type="entry name" value="PROKAR_LIPOPROTEIN"/>
    <property type="match status" value="1"/>
</dbReference>
<dbReference type="SUPFAM" id="SSF50998">
    <property type="entry name" value="Quinoprotein alcohol dehydrogenase-like"/>
    <property type="match status" value="1"/>
</dbReference>